<proteinExistence type="predicted"/>
<dbReference type="EMBL" id="AANZ01000008">
    <property type="protein sequence ID" value="EAQ80634.1"/>
    <property type="molecule type" value="Genomic_DNA"/>
</dbReference>
<dbReference type="Pfam" id="PF07963">
    <property type="entry name" value="N_methyl"/>
    <property type="match status" value="1"/>
</dbReference>
<evidence type="ECO:0000259" key="3">
    <source>
        <dbReference type="Pfam" id="PF07596"/>
    </source>
</evidence>
<feature type="domain" description="DUF1559" evidence="3">
    <location>
        <begin position="41"/>
        <end position="301"/>
    </location>
</feature>
<feature type="region of interest" description="Disordered" evidence="1">
    <location>
        <begin position="213"/>
        <end position="239"/>
    </location>
</feature>
<dbReference type="InterPro" id="IPR011453">
    <property type="entry name" value="DUF1559"/>
</dbReference>
<evidence type="ECO:0000313" key="5">
    <source>
        <dbReference type="Proteomes" id="UP000004358"/>
    </source>
</evidence>
<dbReference type="Pfam" id="PF07596">
    <property type="entry name" value="SBP_bac_10"/>
    <property type="match status" value="1"/>
</dbReference>
<name>A3ZSH4_9BACT</name>
<evidence type="ECO:0000256" key="1">
    <source>
        <dbReference type="SAM" id="MobiDB-lite"/>
    </source>
</evidence>
<dbReference type="RefSeq" id="WP_002650867.1">
    <property type="nucleotide sequence ID" value="NZ_CH672376.1"/>
</dbReference>
<dbReference type="eggNOG" id="COG4968">
    <property type="taxonomic scope" value="Bacteria"/>
</dbReference>
<dbReference type="NCBIfam" id="TIGR04294">
    <property type="entry name" value="pre_pil_HX9DG"/>
    <property type="match status" value="1"/>
</dbReference>
<reference evidence="4 5" key="1">
    <citation type="submission" date="2006-02" db="EMBL/GenBank/DDBJ databases">
        <authorList>
            <person name="Amann R."/>
            <person name="Ferriera S."/>
            <person name="Johnson J."/>
            <person name="Kravitz S."/>
            <person name="Halpern A."/>
            <person name="Remington K."/>
            <person name="Beeson K."/>
            <person name="Tran B."/>
            <person name="Rogers Y.-H."/>
            <person name="Friedman R."/>
            <person name="Venter J.C."/>
        </authorList>
    </citation>
    <scope>NUCLEOTIDE SEQUENCE [LARGE SCALE GENOMIC DNA]</scope>
    <source>
        <strain evidence="4 5">DSM 3645</strain>
    </source>
</reference>
<evidence type="ECO:0000256" key="2">
    <source>
        <dbReference type="SAM" id="Phobius"/>
    </source>
</evidence>
<dbReference type="Gene3D" id="3.30.700.10">
    <property type="entry name" value="Glycoprotein, Type 4 Pilin"/>
    <property type="match status" value="1"/>
</dbReference>
<keyword evidence="2" id="KW-0812">Transmembrane</keyword>
<comment type="caution">
    <text evidence="4">The sequence shown here is derived from an EMBL/GenBank/DDBJ whole genome shotgun (WGS) entry which is preliminary data.</text>
</comment>
<dbReference type="PANTHER" id="PTHR30093">
    <property type="entry name" value="GENERAL SECRETION PATHWAY PROTEIN G"/>
    <property type="match status" value="1"/>
</dbReference>
<dbReference type="InterPro" id="IPR012902">
    <property type="entry name" value="N_methyl_site"/>
</dbReference>
<dbReference type="SUPFAM" id="SSF54523">
    <property type="entry name" value="Pili subunits"/>
    <property type="match status" value="1"/>
</dbReference>
<protein>
    <recommendedName>
        <fullName evidence="3">DUF1559 domain-containing protein</fullName>
    </recommendedName>
</protein>
<keyword evidence="2" id="KW-1133">Transmembrane helix</keyword>
<evidence type="ECO:0000313" key="4">
    <source>
        <dbReference type="EMBL" id="EAQ80634.1"/>
    </source>
</evidence>
<dbReference type="Proteomes" id="UP000004358">
    <property type="component" value="Unassembled WGS sequence"/>
</dbReference>
<gene>
    <name evidence="4" type="ORF">DSM3645_14850</name>
</gene>
<dbReference type="PANTHER" id="PTHR30093:SF2">
    <property type="entry name" value="TYPE II SECRETION SYSTEM PROTEIN H"/>
    <property type="match status" value="1"/>
</dbReference>
<accession>A3ZSH4</accession>
<dbReference type="HOGENOM" id="CLU_041661_0_0_0"/>
<feature type="compositionally biased region" description="Polar residues" evidence="1">
    <location>
        <begin position="218"/>
        <end position="227"/>
    </location>
</feature>
<dbReference type="InterPro" id="IPR045584">
    <property type="entry name" value="Pilin-like"/>
</dbReference>
<dbReference type="NCBIfam" id="TIGR02532">
    <property type="entry name" value="IV_pilin_GFxxxE"/>
    <property type="match status" value="1"/>
</dbReference>
<dbReference type="InterPro" id="IPR027558">
    <property type="entry name" value="Pre_pil_HX9DG_C"/>
</dbReference>
<dbReference type="AlphaFoldDB" id="A3ZSH4"/>
<organism evidence="4 5">
    <name type="scientific">Blastopirellula marina DSM 3645</name>
    <dbReference type="NCBI Taxonomy" id="314230"/>
    <lineage>
        <taxon>Bacteria</taxon>
        <taxon>Pseudomonadati</taxon>
        <taxon>Planctomycetota</taxon>
        <taxon>Planctomycetia</taxon>
        <taxon>Pirellulales</taxon>
        <taxon>Pirellulaceae</taxon>
        <taxon>Blastopirellula</taxon>
    </lineage>
</organism>
<keyword evidence="2" id="KW-0472">Membrane</keyword>
<dbReference type="OrthoDB" id="240776at2"/>
<sequence length="320" mass="34093">MYGVSIRRRSSSNRLGFTLVELLVVIAIIGVLIALLLPAVQQAREAARRMQCANNLKQVGLGLHNFHDTYNHMPPGGSRDGHGGYTWGTFILPFSEQGNLWDAIVEESGNYPPDPTGKKGSIYCGCHEYNVWTTPGPEHNVVEIYMCPSDVLPEVRDSTDMGFQCGKSNYAGSMGWGHNYGNGFFNRFIASVTKFADVTDGLSNTIAIGEVGAGRNGSAPSAENPTNPAWAGSPKGGSGTSLTHWGPLREAWHGTPINLSNGGGPLGDPDAWDKGFGSLHPGGAQFLFADGSVHFLPETISLGTYDNLGQINDGNVVGDL</sequence>
<feature type="transmembrane region" description="Helical" evidence="2">
    <location>
        <begin position="15"/>
        <end position="40"/>
    </location>
</feature>